<dbReference type="AlphaFoldDB" id="A0A6J7SRQ9"/>
<comment type="similarity">
    <text evidence="1">Belongs to the bacterial solute-binding protein 1 family.</text>
</comment>
<dbReference type="Gene3D" id="3.40.190.10">
    <property type="entry name" value="Periplasmic binding protein-like II"/>
    <property type="match status" value="2"/>
</dbReference>
<gene>
    <name evidence="4" type="ORF">UFOPK4237_01656</name>
</gene>
<proteinExistence type="inferred from homology"/>
<evidence type="ECO:0000256" key="3">
    <source>
        <dbReference type="ARBA" id="ARBA00022729"/>
    </source>
</evidence>
<reference evidence="4" key="1">
    <citation type="submission" date="2020-05" db="EMBL/GenBank/DDBJ databases">
        <authorList>
            <person name="Chiriac C."/>
            <person name="Salcher M."/>
            <person name="Ghai R."/>
            <person name="Kavagutti S V."/>
        </authorList>
    </citation>
    <scope>NUCLEOTIDE SEQUENCE</scope>
</reference>
<evidence type="ECO:0000313" key="4">
    <source>
        <dbReference type="EMBL" id="CAB5042948.1"/>
    </source>
</evidence>
<dbReference type="Pfam" id="PF01547">
    <property type="entry name" value="SBP_bac_1"/>
    <property type="match status" value="1"/>
</dbReference>
<evidence type="ECO:0000256" key="1">
    <source>
        <dbReference type="ARBA" id="ARBA00008520"/>
    </source>
</evidence>
<evidence type="ECO:0000256" key="2">
    <source>
        <dbReference type="ARBA" id="ARBA00022448"/>
    </source>
</evidence>
<dbReference type="SUPFAM" id="SSF53850">
    <property type="entry name" value="Periplasmic binding protein-like II"/>
    <property type="match status" value="1"/>
</dbReference>
<dbReference type="GO" id="GO:0055052">
    <property type="term" value="C:ATP-binding cassette (ABC) transporter complex, substrate-binding subunit-containing"/>
    <property type="evidence" value="ECO:0007669"/>
    <property type="project" value="TreeGrafter"/>
</dbReference>
<dbReference type="InterPro" id="IPR006059">
    <property type="entry name" value="SBP"/>
</dbReference>
<keyword evidence="2" id="KW-0813">Transport</keyword>
<accession>A0A6J7SRQ9</accession>
<keyword evidence="3" id="KW-0732">Signal</keyword>
<sequence length="413" mass="42741">MVRVSPRMAAGSIAIGVLAGVLVAAPSAQAANQPIVVWADQIRADVLNAQFPQGFQDMKLKIVVKDSLAAIKEALATVKPADAPDVIAAEHESTGELVDSKLVRSITLGKERLGLFPKNVLNGFRYNSRIYGVPVQFENLAMVTNVSLVAKQPQNFKRVVTVASKLVNSGKATAGIAVGQGDSGSAYNMYPFFSGLGGYAFGLDAKGNINTSDVGIASPAFIASSGQIKNWNAAKVINSSLTTQGAKDAFIAGKAPFWITGPWDLNTIVALPFGYRITSVPSMVSGRATSPLLGMKGFMVTIYAQAHQMKKAADAFVIEGLSRAGVQAAFANAARRMPANVKAGSGISDARLKAFGAAGAAGVAIPNVPAMQDVWGPLGTAWAVSTKGSGATAPVSAFTDAQTKVISAISTRG</sequence>
<name>A0A6J7SRQ9_9ZZZZ</name>
<dbReference type="GO" id="GO:0042956">
    <property type="term" value="P:maltodextrin transmembrane transport"/>
    <property type="evidence" value="ECO:0007669"/>
    <property type="project" value="TreeGrafter"/>
</dbReference>
<dbReference type="GO" id="GO:0015768">
    <property type="term" value="P:maltose transport"/>
    <property type="evidence" value="ECO:0007669"/>
    <property type="project" value="TreeGrafter"/>
</dbReference>
<organism evidence="4">
    <name type="scientific">freshwater metagenome</name>
    <dbReference type="NCBI Taxonomy" id="449393"/>
    <lineage>
        <taxon>unclassified sequences</taxon>
        <taxon>metagenomes</taxon>
        <taxon>ecological metagenomes</taxon>
    </lineage>
</organism>
<dbReference type="EMBL" id="CAFBPZ010000166">
    <property type="protein sequence ID" value="CAB5042948.1"/>
    <property type="molecule type" value="Genomic_DNA"/>
</dbReference>
<dbReference type="GO" id="GO:1901982">
    <property type="term" value="F:maltose binding"/>
    <property type="evidence" value="ECO:0007669"/>
    <property type="project" value="TreeGrafter"/>
</dbReference>
<protein>
    <submittedName>
        <fullName evidence="4">Unannotated protein</fullName>
    </submittedName>
</protein>
<dbReference type="PANTHER" id="PTHR30061">
    <property type="entry name" value="MALTOSE-BINDING PERIPLASMIC PROTEIN"/>
    <property type="match status" value="1"/>
</dbReference>
<dbReference type="PANTHER" id="PTHR30061:SF50">
    <property type="entry name" value="MALTOSE_MALTODEXTRIN-BINDING PERIPLASMIC PROTEIN"/>
    <property type="match status" value="1"/>
</dbReference>